<evidence type="ECO:0000313" key="3">
    <source>
        <dbReference type="EMBL" id="MCB5162618.1"/>
    </source>
</evidence>
<organism evidence="3 4">
    <name type="scientific">Marinomonas algarum</name>
    <dbReference type="NCBI Taxonomy" id="2883105"/>
    <lineage>
        <taxon>Bacteria</taxon>
        <taxon>Pseudomonadati</taxon>
        <taxon>Pseudomonadota</taxon>
        <taxon>Gammaproteobacteria</taxon>
        <taxon>Oceanospirillales</taxon>
        <taxon>Oceanospirillaceae</taxon>
        <taxon>Marinomonas</taxon>
    </lineage>
</organism>
<keyword evidence="4" id="KW-1185">Reference proteome</keyword>
<sequence>MTNNYFLIASIVLFIATPLIFYFDLKRQSVRRRRLEKEEEIRKWKIKEGMPFFLRGGRAFLNEAEISIKYPVPLHGRVDQVFETKSSGLNMLTIVDTKTRKRFKTYQSDLIQLSVYRLILQEKYKGQYKVNDTGFVRIVVRAGTEEERVSYEPLDLLSDNEVIDLYYRHKDIKTGKREAKCTCDGRLH</sequence>
<feature type="transmembrane region" description="Helical" evidence="1">
    <location>
        <begin position="6"/>
        <end position="25"/>
    </location>
</feature>
<proteinExistence type="predicted"/>
<dbReference type="Pfam" id="PF12705">
    <property type="entry name" value="PDDEXK_1"/>
    <property type="match status" value="1"/>
</dbReference>
<dbReference type="AlphaFoldDB" id="A0A9X1INQ3"/>
<dbReference type="InterPro" id="IPR038726">
    <property type="entry name" value="PDDEXK_AddAB-type"/>
</dbReference>
<dbReference type="Gene3D" id="3.90.320.10">
    <property type="match status" value="1"/>
</dbReference>
<accession>A0A9X1INQ3</accession>
<dbReference type="EMBL" id="JAJATW010000019">
    <property type="protein sequence ID" value="MCB5162618.1"/>
    <property type="molecule type" value="Genomic_DNA"/>
</dbReference>
<name>A0A9X1INQ3_9GAMM</name>
<evidence type="ECO:0000256" key="1">
    <source>
        <dbReference type="SAM" id="Phobius"/>
    </source>
</evidence>
<keyword evidence="1" id="KW-0812">Transmembrane</keyword>
<dbReference type="InterPro" id="IPR011604">
    <property type="entry name" value="PDDEXK-like_dom_sf"/>
</dbReference>
<reference evidence="3" key="1">
    <citation type="submission" date="2021-10" db="EMBL/GenBank/DDBJ databases">
        <title>Marinomonas pontica sp. nov., isolated from the Black Sea.</title>
        <authorList>
            <person name="Zhao L.-H."/>
            <person name="Xue J.-H."/>
        </authorList>
    </citation>
    <scope>NUCLEOTIDE SEQUENCE</scope>
    <source>
        <strain evidence="3">E8</strain>
    </source>
</reference>
<dbReference type="RefSeq" id="WP_226754964.1">
    <property type="nucleotide sequence ID" value="NZ_JAJATW010000019.1"/>
</dbReference>
<gene>
    <name evidence="3" type="ORF">LG368_12010</name>
</gene>
<evidence type="ECO:0000259" key="2">
    <source>
        <dbReference type="Pfam" id="PF12705"/>
    </source>
</evidence>
<dbReference type="Proteomes" id="UP001139095">
    <property type="component" value="Unassembled WGS sequence"/>
</dbReference>
<keyword evidence="1" id="KW-1133">Transmembrane helix</keyword>
<evidence type="ECO:0000313" key="4">
    <source>
        <dbReference type="Proteomes" id="UP001139095"/>
    </source>
</evidence>
<protein>
    <submittedName>
        <fullName evidence="3">PD-(D/E)XK nuclease family protein</fullName>
    </submittedName>
</protein>
<keyword evidence="1" id="KW-0472">Membrane</keyword>
<feature type="domain" description="PD-(D/E)XK endonuclease-like" evidence="2">
    <location>
        <begin position="57"/>
        <end position="141"/>
    </location>
</feature>
<comment type="caution">
    <text evidence="3">The sequence shown here is derived from an EMBL/GenBank/DDBJ whole genome shotgun (WGS) entry which is preliminary data.</text>
</comment>